<comment type="caution">
    <text evidence="1">The sequence shown here is derived from an EMBL/GenBank/DDBJ whole genome shotgun (WGS) entry which is preliminary data.</text>
</comment>
<organism evidence="1 2">
    <name type="scientific">Pseudochelatococcus lubricantis</name>
    <dbReference type="NCBI Taxonomy" id="1538102"/>
    <lineage>
        <taxon>Bacteria</taxon>
        <taxon>Pseudomonadati</taxon>
        <taxon>Pseudomonadota</taxon>
        <taxon>Alphaproteobacteria</taxon>
        <taxon>Hyphomicrobiales</taxon>
        <taxon>Chelatococcaceae</taxon>
        <taxon>Pseudochelatococcus</taxon>
    </lineage>
</organism>
<proteinExistence type="predicted"/>
<evidence type="ECO:0000313" key="1">
    <source>
        <dbReference type="EMBL" id="NIJ59207.1"/>
    </source>
</evidence>
<sequence>MTDPHNNLPTLDALRTMPIAEITALPAEVLAVLQDEADAALKSARSLKDWLDGAIALKFGERAREARAALGKDTGTVRFTDGTVTIVADLPKKTEWDQARLAALVETIRASGDDPSQYVEISLSVSERAFGAWPDAIRRTFEPARTLRTGKPTFRLLRD</sequence>
<protein>
    <submittedName>
        <fullName evidence="1">Uncharacterized protein</fullName>
    </submittedName>
</protein>
<gene>
    <name evidence="1" type="ORF">FHS82_003062</name>
</gene>
<dbReference type="EMBL" id="JAASQI010000007">
    <property type="protein sequence ID" value="NIJ59207.1"/>
    <property type="molecule type" value="Genomic_DNA"/>
</dbReference>
<keyword evidence="2" id="KW-1185">Reference proteome</keyword>
<evidence type="ECO:0000313" key="2">
    <source>
        <dbReference type="Proteomes" id="UP001429580"/>
    </source>
</evidence>
<accession>A0ABX0V1X0</accession>
<dbReference type="Proteomes" id="UP001429580">
    <property type="component" value="Unassembled WGS sequence"/>
</dbReference>
<reference evidence="1 2" key="1">
    <citation type="submission" date="2020-03" db="EMBL/GenBank/DDBJ databases">
        <title>Genomic Encyclopedia of Type Strains, Phase IV (KMG-IV): sequencing the most valuable type-strain genomes for metagenomic binning, comparative biology and taxonomic classification.</title>
        <authorList>
            <person name="Goeker M."/>
        </authorList>
    </citation>
    <scope>NUCLEOTIDE SEQUENCE [LARGE SCALE GENOMIC DNA]</scope>
    <source>
        <strain evidence="1 2">DSM 103870</strain>
    </source>
</reference>
<dbReference type="RefSeq" id="WP_166954345.1">
    <property type="nucleotide sequence ID" value="NZ_JAASQI010000007.1"/>
</dbReference>
<name>A0ABX0V1X0_9HYPH</name>